<evidence type="ECO:0008006" key="4">
    <source>
        <dbReference type="Google" id="ProtNLM"/>
    </source>
</evidence>
<accession>A0A1I3Y4W7</accession>
<proteinExistence type="predicted"/>
<dbReference type="EMBL" id="FOSR01000001">
    <property type="protein sequence ID" value="SFK26449.1"/>
    <property type="molecule type" value="Genomic_DNA"/>
</dbReference>
<evidence type="ECO:0000313" key="2">
    <source>
        <dbReference type="EMBL" id="SFK26449.1"/>
    </source>
</evidence>
<evidence type="ECO:0000256" key="1">
    <source>
        <dbReference type="SAM" id="SignalP"/>
    </source>
</evidence>
<feature type="chain" id="PRO_5011612731" description="Lipoprotein" evidence="1">
    <location>
        <begin position="20"/>
        <end position="141"/>
    </location>
</feature>
<dbReference type="AlphaFoldDB" id="A0A1I3Y4W7"/>
<reference evidence="3" key="1">
    <citation type="submission" date="2016-10" db="EMBL/GenBank/DDBJ databases">
        <authorList>
            <person name="Varghese N."/>
            <person name="Submissions S."/>
        </authorList>
    </citation>
    <scope>NUCLEOTIDE SEQUENCE [LARGE SCALE GENOMIC DNA]</scope>
    <source>
        <strain evidence="3">MO64</strain>
    </source>
</reference>
<name>A0A1I3Y4W7_9GAMM</name>
<evidence type="ECO:0000313" key="3">
    <source>
        <dbReference type="Proteomes" id="UP000198725"/>
    </source>
</evidence>
<protein>
    <recommendedName>
        <fullName evidence="4">Lipoprotein</fullName>
    </recommendedName>
</protein>
<feature type="signal peptide" evidence="1">
    <location>
        <begin position="1"/>
        <end position="19"/>
    </location>
</feature>
<gene>
    <name evidence="2" type="ORF">SAMN05192579_101306</name>
</gene>
<keyword evidence="3" id="KW-1185">Reference proteome</keyword>
<dbReference type="Proteomes" id="UP000198725">
    <property type="component" value="Unassembled WGS sequence"/>
</dbReference>
<sequence length="141" mass="15427">MIKISMFLGLFLVALTGCSSVGSPRPAFHGDSVQADFGAYPPDYKNLVQSWSRNNLSDAASLQFGHVSKPRKEWVVNGTQKIYGWSVCAMISAPNTYGEYTGPQTFWFLIHGDKVVGTRQSYTISPGHYVNCSDGNVPITS</sequence>
<keyword evidence="1" id="KW-0732">Signal</keyword>
<dbReference type="PROSITE" id="PS51257">
    <property type="entry name" value="PROKAR_LIPOPROTEIN"/>
    <property type="match status" value="1"/>
</dbReference>
<organism evidence="2 3">
    <name type="scientific">Rhodanobacter glycinis</name>
    <dbReference type="NCBI Taxonomy" id="582702"/>
    <lineage>
        <taxon>Bacteria</taxon>
        <taxon>Pseudomonadati</taxon>
        <taxon>Pseudomonadota</taxon>
        <taxon>Gammaproteobacteria</taxon>
        <taxon>Lysobacterales</taxon>
        <taxon>Rhodanobacteraceae</taxon>
        <taxon>Rhodanobacter</taxon>
    </lineage>
</organism>